<proteinExistence type="predicted"/>
<dbReference type="RefSeq" id="WP_305937654.1">
    <property type="nucleotide sequence ID" value="NZ_CP132191.1"/>
</dbReference>
<evidence type="ECO:0000313" key="2">
    <source>
        <dbReference type="Proteomes" id="UP001237011"/>
    </source>
</evidence>
<dbReference type="Proteomes" id="UP001237011">
    <property type="component" value="Chromosome"/>
</dbReference>
<sequence length="160" mass="19229">MYYKDIVEIIENELLKHDYIWEKLGECKNNKITSLDNKNIPYSNLIIHIKAPIDRIIFFSFFYQHNVQLYLNPDNKNIVKRFVDENNNVIKSELLYDNWSVQLPNWLSKFPNSKFVILAPSIEFEHFPRLKAKNNWMKCIRAYKYDDVEKFLISFISKGS</sequence>
<evidence type="ECO:0000313" key="1">
    <source>
        <dbReference type="EMBL" id="WLP85217.1"/>
    </source>
</evidence>
<reference evidence="1" key="1">
    <citation type="submission" date="2023-08" db="EMBL/GenBank/DDBJ databases">
        <title>Complete genome sequence of Mycoplasma seminis 2200.</title>
        <authorList>
            <person name="Spergser J."/>
        </authorList>
    </citation>
    <scope>NUCLEOTIDE SEQUENCE [LARGE SCALE GENOMIC DNA]</scope>
    <source>
        <strain evidence="1">2200</strain>
    </source>
</reference>
<keyword evidence="2" id="KW-1185">Reference proteome</keyword>
<gene>
    <name evidence="1" type="ORF">Q8852_02755</name>
</gene>
<protein>
    <submittedName>
        <fullName evidence="1">Uncharacterized protein</fullName>
    </submittedName>
</protein>
<name>A0ABY9H9F7_9MOLU</name>
<dbReference type="EMBL" id="CP132191">
    <property type="protein sequence ID" value="WLP85217.1"/>
    <property type="molecule type" value="Genomic_DNA"/>
</dbReference>
<organism evidence="1 2">
    <name type="scientific">Mycoplasma seminis</name>
    <dbReference type="NCBI Taxonomy" id="512749"/>
    <lineage>
        <taxon>Bacteria</taxon>
        <taxon>Bacillati</taxon>
        <taxon>Mycoplasmatota</taxon>
        <taxon>Mollicutes</taxon>
        <taxon>Mycoplasmataceae</taxon>
        <taxon>Mycoplasma</taxon>
    </lineage>
</organism>
<accession>A0ABY9H9F7</accession>